<keyword evidence="3" id="KW-1185">Reference proteome</keyword>
<dbReference type="Proteomes" id="UP000034228">
    <property type="component" value="Unassembled WGS sequence"/>
</dbReference>
<name>A0A0M2V922_9GAMM</name>
<dbReference type="AlphaFoldDB" id="A0A0M2V922"/>
<evidence type="ECO:0000313" key="2">
    <source>
        <dbReference type="EMBL" id="KKO45658.1"/>
    </source>
</evidence>
<accession>A0A0M2V922</accession>
<keyword evidence="1" id="KW-0472">Membrane</keyword>
<feature type="transmembrane region" description="Helical" evidence="1">
    <location>
        <begin position="52"/>
        <end position="75"/>
    </location>
</feature>
<sequence>MSELFWQLLTDWGLLFRPYLRDIALAMVATCLVVFGDDINRFIRRQIISLHFIWRTVIFILVCAFGYGALTIFLTPVVAGWLARLSTIALPWVCLAIFSGLGILAQRKRQA</sequence>
<evidence type="ECO:0008006" key="4">
    <source>
        <dbReference type="Google" id="ProtNLM"/>
    </source>
</evidence>
<feature type="transmembrane region" description="Helical" evidence="1">
    <location>
        <begin position="20"/>
        <end position="40"/>
    </location>
</feature>
<reference evidence="2 3" key="1">
    <citation type="submission" date="2015-03" db="EMBL/GenBank/DDBJ databases">
        <title>Draft genome sequences of two protease-producing strains of Arsukibacterium isolated from two cold and alkaline environments.</title>
        <authorList>
            <person name="Lylloff J.E."/>
            <person name="Skov L.B."/>
            <person name="Jepsen M."/>
            <person name="Hallin P.F."/>
            <person name="Sorensen S.J."/>
            <person name="Stougaard P."/>
            <person name="Glaring M.A."/>
        </authorList>
    </citation>
    <scope>NUCLEOTIDE SEQUENCE [LARGE SCALE GENOMIC DNA]</scope>
    <source>
        <strain evidence="2 3">GCM72</strain>
    </source>
</reference>
<evidence type="ECO:0000313" key="3">
    <source>
        <dbReference type="Proteomes" id="UP000034228"/>
    </source>
</evidence>
<gene>
    <name evidence="2" type="ORF">WG68_09770</name>
</gene>
<dbReference type="OrthoDB" id="6196761at2"/>
<organism evidence="2 3">
    <name type="scientific">Arsukibacterium ikkense</name>
    <dbReference type="NCBI Taxonomy" id="336831"/>
    <lineage>
        <taxon>Bacteria</taxon>
        <taxon>Pseudomonadati</taxon>
        <taxon>Pseudomonadota</taxon>
        <taxon>Gammaproteobacteria</taxon>
        <taxon>Chromatiales</taxon>
        <taxon>Chromatiaceae</taxon>
        <taxon>Arsukibacterium</taxon>
    </lineage>
</organism>
<keyword evidence="1" id="KW-0812">Transmembrane</keyword>
<evidence type="ECO:0000256" key="1">
    <source>
        <dbReference type="SAM" id="Phobius"/>
    </source>
</evidence>
<dbReference type="Pfam" id="PF11872">
    <property type="entry name" value="DUF3392"/>
    <property type="match status" value="1"/>
</dbReference>
<proteinExistence type="predicted"/>
<dbReference type="EMBL" id="LAHO01000008">
    <property type="protein sequence ID" value="KKO45658.1"/>
    <property type="molecule type" value="Genomic_DNA"/>
</dbReference>
<dbReference type="STRING" id="336831.WG68_09770"/>
<comment type="caution">
    <text evidence="2">The sequence shown here is derived from an EMBL/GenBank/DDBJ whole genome shotgun (WGS) entry which is preliminary data.</text>
</comment>
<keyword evidence="1" id="KW-1133">Transmembrane helix</keyword>
<dbReference type="PATRIC" id="fig|336831.14.peg.257"/>
<protein>
    <recommendedName>
        <fullName evidence="4">DUF3392 domain-containing protein</fullName>
    </recommendedName>
</protein>
<feature type="transmembrane region" description="Helical" evidence="1">
    <location>
        <begin position="81"/>
        <end position="105"/>
    </location>
</feature>
<dbReference type="InterPro" id="IPR021813">
    <property type="entry name" value="DUF3392"/>
</dbReference>
<dbReference type="RefSeq" id="WP_046557503.1">
    <property type="nucleotide sequence ID" value="NZ_LAHO01000008.1"/>
</dbReference>